<feature type="compositionally biased region" description="Pro residues" evidence="1">
    <location>
        <begin position="63"/>
        <end position="72"/>
    </location>
</feature>
<feature type="non-terminal residue" evidence="2">
    <location>
        <position position="120"/>
    </location>
</feature>
<evidence type="ECO:0000256" key="1">
    <source>
        <dbReference type="SAM" id="MobiDB-lite"/>
    </source>
</evidence>
<reference evidence="2 3" key="1">
    <citation type="journal article" date="2020" name="G3 (Bethesda)">
        <title>Draft Genome of the Common Snapping Turtle, Chelydra serpentina, a Model for Phenotypic Plasticity in Reptiles.</title>
        <authorList>
            <person name="Das D."/>
            <person name="Singh S.K."/>
            <person name="Bierstedt J."/>
            <person name="Erickson A."/>
            <person name="Galli G.L.J."/>
            <person name="Crossley D.A. 2nd"/>
            <person name="Rhen T."/>
        </authorList>
    </citation>
    <scope>NUCLEOTIDE SEQUENCE [LARGE SCALE GENOMIC DNA]</scope>
    <source>
        <strain evidence="2">KW</strain>
    </source>
</reference>
<feature type="non-terminal residue" evidence="2">
    <location>
        <position position="1"/>
    </location>
</feature>
<protein>
    <submittedName>
        <fullName evidence="2">Uncharacterized protein</fullName>
    </submittedName>
</protein>
<comment type="caution">
    <text evidence="2">The sequence shown here is derived from an EMBL/GenBank/DDBJ whole genome shotgun (WGS) entry which is preliminary data.</text>
</comment>
<feature type="region of interest" description="Disordered" evidence="1">
    <location>
        <begin position="59"/>
        <end position="92"/>
    </location>
</feature>
<evidence type="ECO:0000313" key="3">
    <source>
        <dbReference type="Proteomes" id="UP000765507"/>
    </source>
</evidence>
<name>A0A8T1SMV9_CHESE</name>
<dbReference type="Proteomes" id="UP000765507">
    <property type="component" value="Unassembled WGS sequence"/>
</dbReference>
<evidence type="ECO:0000313" key="2">
    <source>
        <dbReference type="EMBL" id="KAG6930289.1"/>
    </source>
</evidence>
<sequence>AEVTRVGDLLDYDRGDWLDPLTLAQRMGLSRPCTPRRVLQEVRAALPPTARVYLDRVLHEGTPRPPSTPGPPDLFIGPLPRGPNRPPRPFSMSRLHTLQPVRFQTAPRKHLYTLVLHTLH</sequence>
<proteinExistence type="predicted"/>
<organism evidence="2 3">
    <name type="scientific">Chelydra serpentina</name>
    <name type="common">Snapping turtle</name>
    <name type="synonym">Testudo serpentina</name>
    <dbReference type="NCBI Taxonomy" id="8475"/>
    <lineage>
        <taxon>Eukaryota</taxon>
        <taxon>Metazoa</taxon>
        <taxon>Chordata</taxon>
        <taxon>Craniata</taxon>
        <taxon>Vertebrata</taxon>
        <taxon>Euteleostomi</taxon>
        <taxon>Archelosauria</taxon>
        <taxon>Testudinata</taxon>
        <taxon>Testudines</taxon>
        <taxon>Cryptodira</taxon>
        <taxon>Durocryptodira</taxon>
        <taxon>Americhelydia</taxon>
        <taxon>Chelydroidea</taxon>
        <taxon>Chelydridae</taxon>
        <taxon>Chelydra</taxon>
    </lineage>
</organism>
<accession>A0A8T1SMV9</accession>
<gene>
    <name evidence="2" type="ORF">G0U57_004121</name>
</gene>
<dbReference type="EMBL" id="JAHGAV010000154">
    <property type="protein sequence ID" value="KAG6930289.1"/>
    <property type="molecule type" value="Genomic_DNA"/>
</dbReference>
<dbReference type="AlphaFoldDB" id="A0A8T1SMV9"/>
<feature type="compositionally biased region" description="Pro residues" evidence="1">
    <location>
        <begin position="80"/>
        <end position="89"/>
    </location>
</feature>
<keyword evidence="3" id="KW-1185">Reference proteome</keyword>